<keyword evidence="3" id="KW-1185">Reference proteome</keyword>
<reference evidence="2" key="1">
    <citation type="journal article" date="2020" name="Stud. Mycol.">
        <title>101 Dothideomycetes genomes: a test case for predicting lifestyles and emergence of pathogens.</title>
        <authorList>
            <person name="Haridas S."/>
            <person name="Albert R."/>
            <person name="Binder M."/>
            <person name="Bloem J."/>
            <person name="Labutti K."/>
            <person name="Salamov A."/>
            <person name="Andreopoulos B."/>
            <person name="Baker S."/>
            <person name="Barry K."/>
            <person name="Bills G."/>
            <person name="Bluhm B."/>
            <person name="Cannon C."/>
            <person name="Castanera R."/>
            <person name="Culley D."/>
            <person name="Daum C."/>
            <person name="Ezra D."/>
            <person name="Gonzalez J."/>
            <person name="Henrissat B."/>
            <person name="Kuo A."/>
            <person name="Liang C."/>
            <person name="Lipzen A."/>
            <person name="Lutzoni F."/>
            <person name="Magnuson J."/>
            <person name="Mondo S."/>
            <person name="Nolan M."/>
            <person name="Ohm R."/>
            <person name="Pangilinan J."/>
            <person name="Park H.-J."/>
            <person name="Ramirez L."/>
            <person name="Alfaro M."/>
            <person name="Sun H."/>
            <person name="Tritt A."/>
            <person name="Yoshinaga Y."/>
            <person name="Zwiers L.-H."/>
            <person name="Turgeon B."/>
            <person name="Goodwin S."/>
            <person name="Spatafora J."/>
            <person name="Crous P."/>
            <person name="Grigoriev I."/>
        </authorList>
    </citation>
    <scope>NUCLEOTIDE SEQUENCE</scope>
    <source>
        <strain evidence="2">CBS 110217</strain>
    </source>
</reference>
<dbReference type="OrthoDB" id="3682376at2759"/>
<proteinExistence type="predicted"/>
<evidence type="ECO:0000313" key="3">
    <source>
        <dbReference type="Proteomes" id="UP000799777"/>
    </source>
</evidence>
<dbReference type="InterPro" id="IPR052895">
    <property type="entry name" value="HetReg/Transcr_Mod"/>
</dbReference>
<dbReference type="InterPro" id="IPR010730">
    <property type="entry name" value="HET"/>
</dbReference>
<dbReference type="EMBL" id="ML978193">
    <property type="protein sequence ID" value="KAF2030173.1"/>
    <property type="molecule type" value="Genomic_DNA"/>
</dbReference>
<dbReference type="AlphaFoldDB" id="A0A9P4H8P4"/>
<organism evidence="2 3">
    <name type="scientific">Setomelanomma holmii</name>
    <dbReference type="NCBI Taxonomy" id="210430"/>
    <lineage>
        <taxon>Eukaryota</taxon>
        <taxon>Fungi</taxon>
        <taxon>Dikarya</taxon>
        <taxon>Ascomycota</taxon>
        <taxon>Pezizomycotina</taxon>
        <taxon>Dothideomycetes</taxon>
        <taxon>Pleosporomycetidae</taxon>
        <taxon>Pleosporales</taxon>
        <taxon>Pleosporineae</taxon>
        <taxon>Phaeosphaeriaceae</taxon>
        <taxon>Setomelanomma</taxon>
    </lineage>
</organism>
<dbReference type="PANTHER" id="PTHR24148">
    <property type="entry name" value="ANKYRIN REPEAT DOMAIN-CONTAINING PROTEIN 39 HOMOLOG-RELATED"/>
    <property type="match status" value="1"/>
</dbReference>
<feature type="domain" description="Heterokaryon incompatibility" evidence="1">
    <location>
        <begin position="31"/>
        <end position="114"/>
    </location>
</feature>
<gene>
    <name evidence="2" type="ORF">EK21DRAFT_41405</name>
</gene>
<dbReference type="Proteomes" id="UP000799777">
    <property type="component" value="Unassembled WGS sequence"/>
</dbReference>
<feature type="non-terminal residue" evidence="2">
    <location>
        <position position="1"/>
    </location>
</feature>
<accession>A0A9P4H8P4</accession>
<protein>
    <submittedName>
        <fullName evidence="2">HET-domain-containing protein</fullName>
    </submittedName>
</protein>
<feature type="non-terminal residue" evidence="2">
    <location>
        <position position="114"/>
    </location>
</feature>
<sequence length="114" mass="13002">IRVVELLPREQDAPVTCRLTECYGATFDDLEAFSYVWGAPVLTEPWLTVVTDAVISLTENLSHALQALRYQHQSRYLWVDAICINQLDTTEKSHQVQNIGRIYEHASTVIVWLG</sequence>
<dbReference type="PANTHER" id="PTHR24148:SF64">
    <property type="entry name" value="HETEROKARYON INCOMPATIBILITY DOMAIN-CONTAINING PROTEIN"/>
    <property type="match status" value="1"/>
</dbReference>
<comment type="caution">
    <text evidence="2">The sequence shown here is derived from an EMBL/GenBank/DDBJ whole genome shotgun (WGS) entry which is preliminary data.</text>
</comment>
<dbReference type="Pfam" id="PF06985">
    <property type="entry name" value="HET"/>
    <property type="match status" value="1"/>
</dbReference>
<evidence type="ECO:0000313" key="2">
    <source>
        <dbReference type="EMBL" id="KAF2030173.1"/>
    </source>
</evidence>
<name>A0A9P4H8P4_9PLEO</name>
<evidence type="ECO:0000259" key="1">
    <source>
        <dbReference type="Pfam" id="PF06985"/>
    </source>
</evidence>